<evidence type="ECO:0000259" key="4">
    <source>
        <dbReference type="PROSITE" id="PS51782"/>
    </source>
</evidence>
<dbReference type="AlphaFoldDB" id="A0A0Q0TQE6"/>
<dbReference type="Proteomes" id="UP001214131">
    <property type="component" value="Chromosome"/>
</dbReference>
<evidence type="ECO:0000256" key="1">
    <source>
        <dbReference type="ARBA" id="ARBA00022801"/>
    </source>
</evidence>
<dbReference type="EC" id="3.2.1.14" evidence="5"/>
<keyword evidence="5" id="KW-0326">Glycosidase</keyword>
<reference evidence="6 11" key="2">
    <citation type="submission" date="2019-10" db="EMBL/GenBank/DDBJ databases">
        <authorList>
            <person name="Irmler S."/>
            <person name="Berthoud H."/>
            <person name="Roetschi A."/>
            <person name="Arias E."/>
            <person name="Shani N."/>
            <person name="Wuethrich D."/>
            <person name="Bruggmann R."/>
        </authorList>
    </citation>
    <scope>NUCLEOTIDE SEQUENCE [LARGE SCALE GENOMIC DNA]</scope>
    <source>
        <strain evidence="6 11">FAM13073</strain>
    </source>
</reference>
<evidence type="ECO:0000313" key="11">
    <source>
        <dbReference type="Proteomes" id="UP000472573"/>
    </source>
</evidence>
<dbReference type="OMA" id="EAMSFRA"/>
<dbReference type="SUPFAM" id="SSF53955">
    <property type="entry name" value="Lysozyme-like"/>
    <property type="match status" value="1"/>
</dbReference>
<evidence type="ECO:0000313" key="8">
    <source>
        <dbReference type="EMBL" id="MBF7127804.1"/>
    </source>
</evidence>
<accession>A0A0Q0TQE6</accession>
<accession>A0A8G0ZJV5</accession>
<keyword evidence="1 5" id="KW-0378">Hydrolase</keyword>
<evidence type="ECO:0000313" key="6">
    <source>
        <dbReference type="EMBL" id="KAF0412949.1"/>
    </source>
</evidence>
<evidence type="ECO:0000313" key="5">
    <source>
        <dbReference type="EMBL" id="ARW19299.1"/>
    </source>
</evidence>
<reference evidence="9 12" key="6">
    <citation type="submission" date="2023-02" db="EMBL/GenBank/DDBJ databases">
        <title>Comparative genomics and fermentation flavor characterization of five lactic acid bacteria reveal flavor biosynthesis metabolic pathways in fermented muskmelon puree.</title>
        <authorList>
            <person name="Yuan L."/>
            <person name="Li M."/>
            <person name="Xu X."/>
            <person name="Lao F."/>
            <person name="Wu J."/>
        </authorList>
    </citation>
    <scope>NUCLEOTIDE SEQUENCE [LARGE SCALE GENOMIC DNA]</scope>
    <source>
        <strain evidence="9 12">Ca-4</strain>
    </source>
</reference>
<sequence>MSFKSKFSKLSIALLSGAAIGAAMITTGGSANADEIYTVKSGDTLSEISYAFNLNGDYNSIAKANNIKNVDVINVGQKLVITNGGDIKKATKSEVKSLPEVAKNTNAANAATTSTTNNTTTTNNAASTQTTAKSSYVAPAQSSTTTSSSNGGSVAQQMAAKTGVSAATWQRIINRESGGNANAVNASSGAYGYFQLLGHGEHAGMSTSEQVNMAASVYKAQGMSAWGE</sequence>
<dbReference type="EMBL" id="WENB01000004">
    <property type="protein sequence ID" value="KAF0412949.1"/>
    <property type="molecule type" value="Genomic_DNA"/>
</dbReference>
<dbReference type="InterPro" id="IPR018392">
    <property type="entry name" value="LysM"/>
</dbReference>
<keyword evidence="11" id="KW-1185">Reference proteome</keyword>
<evidence type="ECO:0000256" key="3">
    <source>
        <dbReference type="SAM" id="SignalP"/>
    </source>
</evidence>
<dbReference type="GeneID" id="33061352"/>
<evidence type="ECO:0000313" key="10">
    <source>
        <dbReference type="Proteomes" id="UP000196118"/>
    </source>
</evidence>
<evidence type="ECO:0000313" key="9">
    <source>
        <dbReference type="EMBL" id="WEA56990.1"/>
    </source>
</evidence>
<dbReference type="EMBL" id="JADOFP010000003">
    <property type="protein sequence ID" value="MBF7114751.1"/>
    <property type="molecule type" value="Genomic_DNA"/>
</dbReference>
<organism evidence="5 10">
    <name type="scientific">Pediococcus pentosaceus</name>
    <dbReference type="NCBI Taxonomy" id="1255"/>
    <lineage>
        <taxon>Bacteria</taxon>
        <taxon>Bacillati</taxon>
        <taxon>Bacillota</taxon>
        <taxon>Bacilli</taxon>
        <taxon>Lactobacillales</taxon>
        <taxon>Lactobacillaceae</taxon>
        <taxon>Pediococcus</taxon>
    </lineage>
</organism>
<reference evidence="11" key="4">
    <citation type="submission" date="2020-03" db="EMBL/GenBank/DDBJ databases">
        <title>SpeciesPrimer: A bioinformatics pipeline dedicated to the design of qPCR primers for the quantification of bacterial species.</title>
        <authorList>
            <person name="Dreier M."/>
            <person name="Berthoud H."/>
            <person name="Shani N."/>
            <person name="Wechsler D."/>
            <person name="Junier P."/>
        </authorList>
    </citation>
    <scope>NUCLEOTIDE SEQUENCE [LARGE SCALE GENOMIC DNA]</scope>
    <source>
        <strain evidence="11">FAM13073</strain>
    </source>
</reference>
<dbReference type="Pfam" id="PF06737">
    <property type="entry name" value="Transglycosylas"/>
    <property type="match status" value="1"/>
</dbReference>
<feature type="domain" description="LysM" evidence="4">
    <location>
        <begin position="35"/>
        <end position="81"/>
    </location>
</feature>
<dbReference type="InterPro" id="IPR023346">
    <property type="entry name" value="Lysozyme-like_dom_sf"/>
</dbReference>
<feature type="region of interest" description="Disordered" evidence="2">
    <location>
        <begin position="104"/>
        <end position="156"/>
    </location>
</feature>
<evidence type="ECO:0000313" key="12">
    <source>
        <dbReference type="Proteomes" id="UP001214131"/>
    </source>
</evidence>
<dbReference type="Proteomes" id="UP000743107">
    <property type="component" value="Unassembled WGS sequence"/>
</dbReference>
<dbReference type="GO" id="GO:0008843">
    <property type="term" value="F:endochitinase activity"/>
    <property type="evidence" value="ECO:0007669"/>
    <property type="project" value="UniProtKB-EC"/>
</dbReference>
<dbReference type="Proteomes" id="UP001194632">
    <property type="component" value="Unassembled WGS sequence"/>
</dbReference>
<dbReference type="Gene3D" id="1.10.530.10">
    <property type="match status" value="1"/>
</dbReference>
<dbReference type="Gene3D" id="3.10.350.10">
    <property type="entry name" value="LysM domain"/>
    <property type="match status" value="1"/>
</dbReference>
<dbReference type="InterPro" id="IPR010618">
    <property type="entry name" value="RPF"/>
</dbReference>
<dbReference type="Pfam" id="PF01476">
    <property type="entry name" value="LysM"/>
    <property type="match status" value="1"/>
</dbReference>
<keyword evidence="3" id="KW-0732">Signal</keyword>
<dbReference type="Proteomes" id="UP000472573">
    <property type="component" value="Unassembled WGS sequence"/>
</dbReference>
<dbReference type="RefSeq" id="WP_011673630.1">
    <property type="nucleotide sequence ID" value="NZ_BJZY01000003.1"/>
</dbReference>
<protein>
    <submittedName>
        <fullName evidence="5">Chitinase</fullName>
        <ecNumber evidence="5">3.2.1.14</ecNumber>
    </submittedName>
    <submittedName>
        <fullName evidence="6">LysM peptidoglycan-binding domain-containing protein</fullName>
    </submittedName>
</protein>
<evidence type="ECO:0000256" key="2">
    <source>
        <dbReference type="SAM" id="MobiDB-lite"/>
    </source>
</evidence>
<dbReference type="SMART" id="SM00257">
    <property type="entry name" value="LysM"/>
    <property type="match status" value="1"/>
</dbReference>
<name>A0A0Q0TQE6_PEDPE</name>
<gene>
    <name evidence="6" type="ORF">GBO79_07355</name>
    <name evidence="7" type="ORF">ITQ90_04470</name>
    <name evidence="8" type="ORF">ITQ97_08330</name>
    <name evidence="9" type="ORF">PWB86_07285</name>
    <name evidence="5" type="ORF">S100892_00710</name>
</gene>
<reference evidence="5 10" key="1">
    <citation type="submission" date="2017-05" db="EMBL/GenBank/DDBJ databases">
        <title>Genome sequence of Pediococcus pentosaceus strain SRCM100892.</title>
        <authorList>
            <person name="Cho S.H."/>
        </authorList>
    </citation>
    <scope>NUCLEOTIDE SEQUENCE [LARGE SCALE GENOMIC DNA]</scope>
    <source>
        <strain evidence="5 10">SRCM100892</strain>
    </source>
</reference>
<dbReference type="Proteomes" id="UP000196118">
    <property type="component" value="Chromosome"/>
</dbReference>
<dbReference type="EMBL" id="JADOFV010000004">
    <property type="protein sequence ID" value="MBF7127804.1"/>
    <property type="molecule type" value="Genomic_DNA"/>
</dbReference>
<dbReference type="SUPFAM" id="SSF54106">
    <property type="entry name" value="LysM domain"/>
    <property type="match status" value="1"/>
</dbReference>
<dbReference type="PROSITE" id="PS51782">
    <property type="entry name" value="LYSM"/>
    <property type="match status" value="1"/>
</dbReference>
<feature type="chain" id="PRO_5011864121" evidence="3">
    <location>
        <begin position="34"/>
        <end position="228"/>
    </location>
</feature>
<feature type="signal peptide" evidence="3">
    <location>
        <begin position="1"/>
        <end position="33"/>
    </location>
</feature>
<reference evidence="7" key="5">
    <citation type="submission" date="2020-11" db="EMBL/GenBank/DDBJ databases">
        <title>Antibiotic susceptibility profiles of Pediococcus pentosaceus from various origins and their implications for the safety assessment of strains with food-technology applications.</title>
        <authorList>
            <person name="Shani N."/>
            <person name="Oberhaensli S."/>
            <person name="Arias E."/>
        </authorList>
    </citation>
    <scope>NUCLEOTIDE SEQUENCE</scope>
    <source>
        <strain evidence="8">FAM 19164</strain>
        <strain evidence="7">FAM 24207</strain>
    </source>
</reference>
<proteinExistence type="predicted"/>
<dbReference type="EMBL" id="CP021474">
    <property type="protein sequence ID" value="ARW19299.1"/>
    <property type="molecule type" value="Genomic_DNA"/>
</dbReference>
<dbReference type="CDD" id="cd00118">
    <property type="entry name" value="LysM"/>
    <property type="match status" value="1"/>
</dbReference>
<dbReference type="EMBL" id="CP118739">
    <property type="protein sequence ID" value="WEA56990.1"/>
    <property type="molecule type" value="Genomic_DNA"/>
</dbReference>
<evidence type="ECO:0000313" key="7">
    <source>
        <dbReference type="EMBL" id="MBF7114751.1"/>
    </source>
</evidence>
<dbReference type="InterPro" id="IPR036779">
    <property type="entry name" value="LysM_dom_sf"/>
</dbReference>
<feature type="compositionally biased region" description="Low complexity" evidence="2">
    <location>
        <begin position="104"/>
        <end position="132"/>
    </location>
</feature>
<reference evidence="6" key="3">
    <citation type="submission" date="2019-12" db="EMBL/GenBank/DDBJ databases">
        <title>SpeciesPrimer: A bioinformatics pipeline dedicated to the design of qPCR primers for the quantification of bacterial species.</title>
        <authorList>
            <person name="Dreier M."/>
            <person name="Berthoud H."/>
            <person name="Shani N."/>
            <person name="Wechsler D."/>
            <person name="Junier P."/>
        </authorList>
    </citation>
    <scope>NUCLEOTIDE SEQUENCE</scope>
    <source>
        <strain evidence="6">FAM13073</strain>
    </source>
</reference>